<dbReference type="PRINTS" id="PR00039">
    <property type="entry name" value="HTHLYSR"/>
</dbReference>
<dbReference type="InterPro" id="IPR005119">
    <property type="entry name" value="LysR_subst-bd"/>
</dbReference>
<dbReference type="AlphaFoldDB" id="A0A841U3Q9"/>
<evidence type="ECO:0000256" key="1">
    <source>
        <dbReference type="ARBA" id="ARBA00009437"/>
    </source>
</evidence>
<dbReference type="EMBL" id="JACJVR010000079">
    <property type="protein sequence ID" value="MBB6693768.1"/>
    <property type="molecule type" value="Genomic_DNA"/>
</dbReference>
<proteinExistence type="inferred from homology"/>
<dbReference type="SUPFAM" id="SSF53850">
    <property type="entry name" value="Periplasmic binding protein-like II"/>
    <property type="match status" value="1"/>
</dbReference>
<feature type="domain" description="HTH lysR-type" evidence="6">
    <location>
        <begin position="1"/>
        <end position="58"/>
    </location>
</feature>
<dbReference type="InterPro" id="IPR000847">
    <property type="entry name" value="LysR_HTH_N"/>
</dbReference>
<dbReference type="Gene3D" id="3.40.190.290">
    <property type="match status" value="1"/>
</dbReference>
<dbReference type="Pfam" id="PF03466">
    <property type="entry name" value="LysR_substrate"/>
    <property type="match status" value="1"/>
</dbReference>
<accession>A0A841U3Q9</accession>
<dbReference type="PROSITE" id="PS50931">
    <property type="entry name" value="HTH_LYSR"/>
    <property type="match status" value="1"/>
</dbReference>
<keyword evidence="5" id="KW-0175">Coiled coil</keyword>
<gene>
    <name evidence="7" type="ORF">H7B90_20430</name>
</gene>
<name>A0A841U3Q9_9BACL</name>
<keyword evidence="8" id="KW-1185">Reference proteome</keyword>
<comment type="similarity">
    <text evidence="1">Belongs to the LysR transcriptional regulatory family.</text>
</comment>
<keyword evidence="4" id="KW-0804">Transcription</keyword>
<reference evidence="7 8" key="1">
    <citation type="submission" date="2020-08" db="EMBL/GenBank/DDBJ databases">
        <title>Cohnella phylogeny.</title>
        <authorList>
            <person name="Dunlap C."/>
        </authorList>
    </citation>
    <scope>NUCLEOTIDE SEQUENCE [LARGE SCALE GENOMIC DNA]</scope>
    <source>
        <strain evidence="7 8">DSM 25239</strain>
    </source>
</reference>
<feature type="coiled-coil region" evidence="5">
    <location>
        <begin position="61"/>
        <end position="88"/>
    </location>
</feature>
<dbReference type="PANTHER" id="PTHR30346:SF28">
    <property type="entry name" value="HTH-TYPE TRANSCRIPTIONAL REGULATOR CYNR"/>
    <property type="match status" value="1"/>
</dbReference>
<comment type="caution">
    <text evidence="7">The sequence shown here is derived from an EMBL/GenBank/DDBJ whole genome shotgun (WGS) entry which is preliminary data.</text>
</comment>
<evidence type="ECO:0000256" key="3">
    <source>
        <dbReference type="ARBA" id="ARBA00023125"/>
    </source>
</evidence>
<dbReference type="SUPFAM" id="SSF46785">
    <property type="entry name" value="Winged helix' DNA-binding domain"/>
    <property type="match status" value="1"/>
</dbReference>
<dbReference type="RefSeq" id="WP_185137746.1">
    <property type="nucleotide sequence ID" value="NZ_JACJVR010000079.1"/>
</dbReference>
<dbReference type="GO" id="GO:0003700">
    <property type="term" value="F:DNA-binding transcription factor activity"/>
    <property type="evidence" value="ECO:0007669"/>
    <property type="project" value="InterPro"/>
</dbReference>
<protein>
    <submittedName>
        <fullName evidence="7">LysR family transcriptional regulator</fullName>
    </submittedName>
</protein>
<dbReference type="InterPro" id="IPR036390">
    <property type="entry name" value="WH_DNA-bd_sf"/>
</dbReference>
<dbReference type="Proteomes" id="UP000553776">
    <property type="component" value="Unassembled WGS sequence"/>
</dbReference>
<organism evidence="7 8">
    <name type="scientific">Cohnella xylanilytica</name>
    <dbReference type="NCBI Taxonomy" id="557555"/>
    <lineage>
        <taxon>Bacteria</taxon>
        <taxon>Bacillati</taxon>
        <taxon>Bacillota</taxon>
        <taxon>Bacilli</taxon>
        <taxon>Bacillales</taxon>
        <taxon>Paenibacillaceae</taxon>
        <taxon>Cohnella</taxon>
    </lineage>
</organism>
<evidence type="ECO:0000256" key="2">
    <source>
        <dbReference type="ARBA" id="ARBA00023015"/>
    </source>
</evidence>
<sequence length="300" mass="33931">MDFRQLRYFLAVANEGQVTGAARLLNMEQPPLSRQMKQLERELGVTLFDRSGKRLRLTAAGELLRERAEALLARLGETEKEVRELDEGVRGVLSIGAVVSCVSLLPGPIRRFREQHPQVTFKIREGDHFLLSEQLDKRTIELAVTRLPFEAPFDPARYEVRPLPSDPFAALLPASWVPASRAREMEMRELARYPLLTLKTEHTRAMHERVWEEFRLHGLNPEPLCECSSVAIIVALVAAGIGATVLPKSVVASFPSANIAVFDLPKTGFRSDVGLVWLKDRYLSRSARRFIEIFADPREH</sequence>
<evidence type="ECO:0000259" key="6">
    <source>
        <dbReference type="PROSITE" id="PS50931"/>
    </source>
</evidence>
<dbReference type="InterPro" id="IPR036388">
    <property type="entry name" value="WH-like_DNA-bd_sf"/>
</dbReference>
<dbReference type="GO" id="GO:0032993">
    <property type="term" value="C:protein-DNA complex"/>
    <property type="evidence" value="ECO:0007669"/>
    <property type="project" value="TreeGrafter"/>
</dbReference>
<evidence type="ECO:0000313" key="8">
    <source>
        <dbReference type="Proteomes" id="UP000553776"/>
    </source>
</evidence>
<dbReference type="Gene3D" id="1.10.10.10">
    <property type="entry name" value="Winged helix-like DNA-binding domain superfamily/Winged helix DNA-binding domain"/>
    <property type="match status" value="1"/>
</dbReference>
<keyword evidence="2" id="KW-0805">Transcription regulation</keyword>
<dbReference type="GO" id="GO:0003677">
    <property type="term" value="F:DNA binding"/>
    <property type="evidence" value="ECO:0007669"/>
    <property type="project" value="UniProtKB-KW"/>
</dbReference>
<evidence type="ECO:0000256" key="4">
    <source>
        <dbReference type="ARBA" id="ARBA00023163"/>
    </source>
</evidence>
<keyword evidence="3" id="KW-0238">DNA-binding</keyword>
<dbReference type="PANTHER" id="PTHR30346">
    <property type="entry name" value="TRANSCRIPTIONAL DUAL REGULATOR HCAR-RELATED"/>
    <property type="match status" value="1"/>
</dbReference>
<dbReference type="CDD" id="cd05466">
    <property type="entry name" value="PBP2_LTTR_substrate"/>
    <property type="match status" value="1"/>
</dbReference>
<dbReference type="Pfam" id="PF00126">
    <property type="entry name" value="HTH_1"/>
    <property type="match status" value="1"/>
</dbReference>
<dbReference type="FunFam" id="1.10.10.10:FF:000001">
    <property type="entry name" value="LysR family transcriptional regulator"/>
    <property type="match status" value="1"/>
</dbReference>
<evidence type="ECO:0000256" key="5">
    <source>
        <dbReference type="SAM" id="Coils"/>
    </source>
</evidence>
<evidence type="ECO:0000313" key="7">
    <source>
        <dbReference type="EMBL" id="MBB6693768.1"/>
    </source>
</evidence>